<dbReference type="InterPro" id="IPR002577">
    <property type="entry name" value="HTH_HxlR"/>
</dbReference>
<dbReference type="PANTHER" id="PTHR33204">
    <property type="entry name" value="TRANSCRIPTIONAL REGULATOR, MARR FAMILY"/>
    <property type="match status" value="1"/>
</dbReference>
<gene>
    <name evidence="5" type="ORF">GON26_17025</name>
</gene>
<dbReference type="RefSeq" id="WP_160375971.1">
    <property type="nucleotide sequence ID" value="NZ_WSTB01000010.1"/>
</dbReference>
<dbReference type="PANTHER" id="PTHR33204:SF29">
    <property type="entry name" value="TRANSCRIPTIONAL REGULATOR"/>
    <property type="match status" value="1"/>
</dbReference>
<keyword evidence="2" id="KW-0238">DNA-binding</keyword>
<evidence type="ECO:0000256" key="3">
    <source>
        <dbReference type="ARBA" id="ARBA00023163"/>
    </source>
</evidence>
<dbReference type="Pfam" id="PF01638">
    <property type="entry name" value="HxlR"/>
    <property type="match status" value="1"/>
</dbReference>
<accession>A0A6I4NPR2</accession>
<feature type="domain" description="HTH hxlR-type" evidence="4">
    <location>
        <begin position="15"/>
        <end position="118"/>
    </location>
</feature>
<keyword evidence="3" id="KW-0804">Transcription</keyword>
<evidence type="ECO:0000313" key="5">
    <source>
        <dbReference type="EMBL" id="MWB96071.1"/>
    </source>
</evidence>
<evidence type="ECO:0000313" key="6">
    <source>
        <dbReference type="Proteomes" id="UP000471501"/>
    </source>
</evidence>
<proteinExistence type="predicted"/>
<dbReference type="GO" id="GO:0003677">
    <property type="term" value="F:DNA binding"/>
    <property type="evidence" value="ECO:0007669"/>
    <property type="project" value="UniProtKB-KW"/>
</dbReference>
<sequence>MEKTENKVTVTKAECTSSLRNVIDALYVLNGKWKLPIVLSLVNAPKRFNEIMKDLEGISPKILAQELRHLEQNELVVRNVYPTTPVSIVYEASAYSETLNDVLKTLSHWGAGHRNKIIGK</sequence>
<evidence type="ECO:0000256" key="2">
    <source>
        <dbReference type="ARBA" id="ARBA00023125"/>
    </source>
</evidence>
<dbReference type="SUPFAM" id="SSF46785">
    <property type="entry name" value="Winged helix' DNA-binding domain"/>
    <property type="match status" value="1"/>
</dbReference>
<dbReference type="AlphaFoldDB" id="A0A6I4NPR2"/>
<dbReference type="PROSITE" id="PS51118">
    <property type="entry name" value="HTH_HXLR"/>
    <property type="match status" value="1"/>
</dbReference>
<keyword evidence="1" id="KW-0805">Transcription regulation</keyword>
<evidence type="ECO:0000259" key="4">
    <source>
        <dbReference type="PROSITE" id="PS51118"/>
    </source>
</evidence>
<keyword evidence="6" id="KW-1185">Reference proteome</keyword>
<evidence type="ECO:0000256" key="1">
    <source>
        <dbReference type="ARBA" id="ARBA00023015"/>
    </source>
</evidence>
<protein>
    <submittedName>
        <fullName evidence="5">Transcriptional regulator</fullName>
    </submittedName>
</protein>
<reference evidence="5 6" key="1">
    <citation type="submission" date="2019-12" db="EMBL/GenBank/DDBJ databases">
        <authorList>
            <person name="Kim Y.S."/>
        </authorList>
    </citation>
    <scope>NUCLEOTIDE SEQUENCE [LARGE SCALE GENOMIC DNA]</scope>
    <source>
        <strain evidence="5 6">GA093</strain>
    </source>
</reference>
<organism evidence="5 6">
    <name type="scientific">Flavobacterium hydrocarbonoxydans</name>
    <dbReference type="NCBI Taxonomy" id="2683249"/>
    <lineage>
        <taxon>Bacteria</taxon>
        <taxon>Pseudomonadati</taxon>
        <taxon>Bacteroidota</taxon>
        <taxon>Flavobacteriia</taxon>
        <taxon>Flavobacteriales</taxon>
        <taxon>Flavobacteriaceae</taxon>
        <taxon>Flavobacterium</taxon>
    </lineage>
</organism>
<dbReference type="Gene3D" id="1.10.10.10">
    <property type="entry name" value="Winged helix-like DNA-binding domain superfamily/Winged helix DNA-binding domain"/>
    <property type="match status" value="1"/>
</dbReference>
<dbReference type="InterPro" id="IPR036390">
    <property type="entry name" value="WH_DNA-bd_sf"/>
</dbReference>
<dbReference type="Proteomes" id="UP000471501">
    <property type="component" value="Unassembled WGS sequence"/>
</dbReference>
<comment type="caution">
    <text evidence="5">The sequence shown here is derived from an EMBL/GenBank/DDBJ whole genome shotgun (WGS) entry which is preliminary data.</text>
</comment>
<dbReference type="InterPro" id="IPR036388">
    <property type="entry name" value="WH-like_DNA-bd_sf"/>
</dbReference>
<name>A0A6I4NPR2_9FLAO</name>
<dbReference type="EMBL" id="WSTB01000010">
    <property type="protein sequence ID" value="MWB96071.1"/>
    <property type="molecule type" value="Genomic_DNA"/>
</dbReference>